<dbReference type="EMBL" id="BMMS01000001">
    <property type="protein sequence ID" value="GGO80425.1"/>
    <property type="molecule type" value="Genomic_DNA"/>
</dbReference>
<gene>
    <name evidence="2" type="ORF">GCM10012280_02310</name>
</gene>
<accession>A0A917ZCB2</accession>
<dbReference type="Proteomes" id="UP000641932">
    <property type="component" value="Unassembled WGS sequence"/>
</dbReference>
<keyword evidence="1" id="KW-0812">Transmembrane</keyword>
<reference evidence="2" key="2">
    <citation type="submission" date="2020-09" db="EMBL/GenBank/DDBJ databases">
        <authorList>
            <person name="Sun Q."/>
            <person name="Zhou Y."/>
        </authorList>
    </citation>
    <scope>NUCLEOTIDE SEQUENCE</scope>
    <source>
        <strain evidence="2">CGMCC 4.7201</strain>
    </source>
</reference>
<feature type="transmembrane region" description="Helical" evidence="1">
    <location>
        <begin position="6"/>
        <end position="24"/>
    </location>
</feature>
<evidence type="ECO:0000256" key="1">
    <source>
        <dbReference type="SAM" id="Phobius"/>
    </source>
</evidence>
<comment type="caution">
    <text evidence="2">The sequence shown here is derived from an EMBL/GenBank/DDBJ whole genome shotgun (WGS) entry which is preliminary data.</text>
</comment>
<keyword evidence="1" id="KW-1133">Transmembrane helix</keyword>
<dbReference type="AlphaFoldDB" id="A0A917ZCB2"/>
<evidence type="ECO:0008006" key="4">
    <source>
        <dbReference type="Google" id="ProtNLM"/>
    </source>
</evidence>
<reference evidence="2" key="1">
    <citation type="journal article" date="2014" name="Int. J. Syst. Evol. Microbiol.">
        <title>Complete genome sequence of Corynebacterium casei LMG S-19264T (=DSM 44701T), isolated from a smear-ripened cheese.</title>
        <authorList>
            <consortium name="US DOE Joint Genome Institute (JGI-PGF)"/>
            <person name="Walter F."/>
            <person name="Albersmeier A."/>
            <person name="Kalinowski J."/>
            <person name="Ruckert C."/>
        </authorList>
    </citation>
    <scope>NUCLEOTIDE SEQUENCE</scope>
    <source>
        <strain evidence="2">CGMCC 4.7201</strain>
    </source>
</reference>
<evidence type="ECO:0000313" key="2">
    <source>
        <dbReference type="EMBL" id="GGO80425.1"/>
    </source>
</evidence>
<name>A0A917ZCB2_9ACTN</name>
<protein>
    <recommendedName>
        <fullName evidence="4">Secreted protein</fullName>
    </recommendedName>
</protein>
<keyword evidence="1" id="KW-0472">Membrane</keyword>
<keyword evidence="3" id="KW-1185">Reference proteome</keyword>
<dbReference type="RefSeq" id="WP_189129525.1">
    <property type="nucleotide sequence ID" value="NZ_BMMS01000001.1"/>
</dbReference>
<sequence>MGLGDQLPTLVGVVVGGAMSYLVGTLTERSRWRREQAARWDGRLLEAYSDYADAVKECVTYYQRLAAHRGLSNHPAPLQPTEETSERAAAAEARRSAMVEPLSLLTNAETAQAVREVNQCVWHLEWLARGRKAGDAAAWEEAFGAYRTARAEFYRQARRSLNIPEMAGLPDSQWPPRWRTNDR</sequence>
<evidence type="ECO:0000313" key="3">
    <source>
        <dbReference type="Proteomes" id="UP000641932"/>
    </source>
</evidence>
<proteinExistence type="predicted"/>
<organism evidence="2 3">
    <name type="scientific">Wenjunlia tyrosinilytica</name>
    <dbReference type="NCBI Taxonomy" id="1544741"/>
    <lineage>
        <taxon>Bacteria</taxon>
        <taxon>Bacillati</taxon>
        <taxon>Actinomycetota</taxon>
        <taxon>Actinomycetes</taxon>
        <taxon>Kitasatosporales</taxon>
        <taxon>Streptomycetaceae</taxon>
        <taxon>Wenjunlia</taxon>
    </lineage>
</organism>